<dbReference type="AlphaFoldDB" id="A0A225WIX9"/>
<accession>A0A225WIX9</accession>
<keyword evidence="2" id="KW-1185">Reference proteome</keyword>
<sequence length="75" mass="8540">MTTRLGLAMDKNNSVSQHIDIAIKIIIPNLYDVAPRANPTSSITGESVRYIQNFIWKNYLQYFQGKLKRGPVSRS</sequence>
<proteinExistence type="predicted"/>
<organism evidence="1 2">
    <name type="scientific">Phytophthora megakarya</name>
    <dbReference type="NCBI Taxonomy" id="4795"/>
    <lineage>
        <taxon>Eukaryota</taxon>
        <taxon>Sar</taxon>
        <taxon>Stramenopiles</taxon>
        <taxon>Oomycota</taxon>
        <taxon>Peronosporomycetes</taxon>
        <taxon>Peronosporales</taxon>
        <taxon>Peronosporaceae</taxon>
        <taxon>Phytophthora</taxon>
    </lineage>
</organism>
<gene>
    <name evidence="1" type="ORF">PHMEG_0008350</name>
</gene>
<name>A0A225WIX9_9STRA</name>
<reference evidence="2" key="1">
    <citation type="submission" date="2017-03" db="EMBL/GenBank/DDBJ databases">
        <title>Phytopthora megakarya and P. palmivora, two closely related causual agents of cacao black pod achieved similar genome size and gene model numbers by different mechanisms.</title>
        <authorList>
            <person name="Ali S."/>
            <person name="Shao J."/>
            <person name="Larry D.J."/>
            <person name="Kronmiller B."/>
            <person name="Shen D."/>
            <person name="Strem M.D."/>
            <person name="Melnick R.L."/>
            <person name="Guiltinan M.J."/>
            <person name="Tyler B.M."/>
            <person name="Meinhardt L.W."/>
            <person name="Bailey B.A."/>
        </authorList>
    </citation>
    <scope>NUCLEOTIDE SEQUENCE [LARGE SCALE GENOMIC DNA]</scope>
    <source>
        <strain evidence="2">zdho120</strain>
    </source>
</reference>
<evidence type="ECO:0000313" key="2">
    <source>
        <dbReference type="Proteomes" id="UP000198211"/>
    </source>
</evidence>
<comment type="caution">
    <text evidence="1">The sequence shown here is derived from an EMBL/GenBank/DDBJ whole genome shotgun (WGS) entry which is preliminary data.</text>
</comment>
<protein>
    <submittedName>
        <fullName evidence="1">Uncharacterized protein</fullName>
    </submittedName>
</protein>
<dbReference type="Proteomes" id="UP000198211">
    <property type="component" value="Unassembled WGS sequence"/>
</dbReference>
<dbReference type="EMBL" id="NBNE01000713">
    <property type="protein sequence ID" value="OWZ17671.1"/>
    <property type="molecule type" value="Genomic_DNA"/>
</dbReference>
<evidence type="ECO:0000313" key="1">
    <source>
        <dbReference type="EMBL" id="OWZ17671.1"/>
    </source>
</evidence>